<dbReference type="GO" id="GO:0004674">
    <property type="term" value="F:protein serine/threonine kinase activity"/>
    <property type="evidence" value="ECO:0007669"/>
    <property type="project" value="TreeGrafter"/>
</dbReference>
<dbReference type="SUPFAM" id="SSF48452">
    <property type="entry name" value="TPR-like"/>
    <property type="match status" value="3"/>
</dbReference>
<dbReference type="CDD" id="cd14014">
    <property type="entry name" value="STKc_PknB_like"/>
    <property type="match status" value="1"/>
</dbReference>
<keyword evidence="3" id="KW-0418">Kinase</keyword>
<dbReference type="PANTHER" id="PTHR43289">
    <property type="entry name" value="MITOGEN-ACTIVATED PROTEIN KINASE KINASE KINASE 20-RELATED"/>
    <property type="match status" value="1"/>
</dbReference>
<organism evidence="8 9">
    <name type="scientific">Enhygromyxa salina</name>
    <dbReference type="NCBI Taxonomy" id="215803"/>
    <lineage>
        <taxon>Bacteria</taxon>
        <taxon>Pseudomonadati</taxon>
        <taxon>Myxococcota</taxon>
        <taxon>Polyangia</taxon>
        <taxon>Nannocystales</taxon>
        <taxon>Nannocystaceae</taxon>
        <taxon>Enhygromyxa</taxon>
    </lineage>
</organism>
<evidence type="ECO:0000256" key="5">
    <source>
        <dbReference type="PROSITE-ProRule" id="PRU10141"/>
    </source>
</evidence>
<dbReference type="PROSITE" id="PS00108">
    <property type="entry name" value="PROTEIN_KINASE_ST"/>
    <property type="match status" value="1"/>
</dbReference>
<comment type="caution">
    <text evidence="8">The sequence shown here is derived from an EMBL/GenBank/DDBJ whole genome shotgun (WGS) entry which is preliminary data.</text>
</comment>
<keyword evidence="2 5" id="KW-0547">Nucleotide-binding</keyword>
<feature type="compositionally biased region" description="Polar residues" evidence="6">
    <location>
        <begin position="1"/>
        <end position="12"/>
    </location>
</feature>
<dbReference type="Gene3D" id="1.10.510.10">
    <property type="entry name" value="Transferase(Phosphotransferase) domain 1"/>
    <property type="match status" value="1"/>
</dbReference>
<dbReference type="InterPro" id="IPR011990">
    <property type="entry name" value="TPR-like_helical_dom_sf"/>
</dbReference>
<proteinExistence type="predicted"/>
<feature type="region of interest" description="Disordered" evidence="6">
    <location>
        <begin position="194"/>
        <end position="214"/>
    </location>
</feature>
<dbReference type="InterPro" id="IPR019734">
    <property type="entry name" value="TPR_rpt"/>
</dbReference>
<evidence type="ECO:0000256" key="2">
    <source>
        <dbReference type="ARBA" id="ARBA00022741"/>
    </source>
</evidence>
<dbReference type="InterPro" id="IPR011009">
    <property type="entry name" value="Kinase-like_dom_sf"/>
</dbReference>
<evidence type="ECO:0000256" key="1">
    <source>
        <dbReference type="ARBA" id="ARBA00022679"/>
    </source>
</evidence>
<dbReference type="Proteomes" id="UP000031599">
    <property type="component" value="Unassembled WGS sequence"/>
</dbReference>
<dbReference type="InterPro" id="IPR008271">
    <property type="entry name" value="Ser/Thr_kinase_AS"/>
</dbReference>
<evidence type="ECO:0000259" key="7">
    <source>
        <dbReference type="PROSITE" id="PS50011"/>
    </source>
</evidence>
<keyword evidence="4 5" id="KW-0067">ATP-binding</keyword>
<dbReference type="RefSeq" id="WP_052552346.1">
    <property type="nucleotide sequence ID" value="NZ_JMCC02000060.1"/>
</dbReference>
<dbReference type="SMART" id="SM00220">
    <property type="entry name" value="S_TKc"/>
    <property type="match status" value="1"/>
</dbReference>
<feature type="region of interest" description="Disordered" evidence="6">
    <location>
        <begin position="928"/>
        <end position="952"/>
    </location>
</feature>
<dbReference type="InterPro" id="IPR000719">
    <property type="entry name" value="Prot_kinase_dom"/>
</dbReference>
<feature type="compositionally biased region" description="Basic and acidic residues" evidence="6">
    <location>
        <begin position="935"/>
        <end position="952"/>
    </location>
</feature>
<dbReference type="SMART" id="SM00028">
    <property type="entry name" value="TPR"/>
    <property type="match status" value="6"/>
</dbReference>
<sequence>MDRSNPSASTPELGQAPAVDELDLQAAQRRVLERMLGRAPQPARVDRFVLDRKLGSGGMGTVWRAHDEQLNRAIALKFLRSERAGALAERRMFEEAQALAKISHPNVIPVYDVGRHEGRVWIAMELIPGRSLREWVREAKPSVAQILAAWRDAGQGLAAVHARGLIHRDVKPDNVMIGDDGRVRVIDFGLVRGTEGSTSDGGGTTEVEPAGDEPLTATGQFLGTRSYAAPEQLAGGAVDARADQYAFCVSVWESLCDERPAPAEHGVRWVAPAGVRISRRVHRALQRGLAVDPAQRFASMTELLAALAPPRRRWLVPAAWVVALVGVGVGASGLRSERVQAVAPCSAAAAGLDAVLDASARARYLAVFNADTRGFATTMLDDWSERWRGAATQSCVDVHVAHVRSDQSLDRRRACLDASLAQLEVVLAAVERSPAPGVDAVEWFGALDDPRACLDAVILTRRGATLSPARAQAANDLRARLFAVWIGSDEPALGVRRPEAARLSQDAARLGSPELEAFAMKVLAHLAYLDDDAESATRDYGRMLDLADQLDREDLRAAAWHGMAAVALDLDLDVELATWRTDRERRSAERAVGAPRERGLARISQARLQDIQGRSGAARSDYQAALSLLREAGAATSSTQALVLRSLGKIAADQGRKDDAAAAHAQAARLELGLETGAPSSARTVRGADGQQAFDRAWTHYAAGELGTAEQAFVEARAAWEAERGPASLRVADCDVALAGIYDGLGDSARARDHAQRADRRYREQAAAHPDRFYALSALGTIEFRAGRLEASRAAFELALDILERQAHADPTHVALTRANLGEALAALGRHAQAQPMLEAAIESLEREQGPNDISLAIPRKALGATLLARDRLDQAQTLLELALAQFDAGLDNPVEAAETRWLLALTLDARGDRGQAIERATEAARAYDGFDGSHQPRRDEIQQWLRDRNSK</sequence>
<reference evidence="8 9" key="1">
    <citation type="submission" date="2014-12" db="EMBL/GenBank/DDBJ databases">
        <title>Genome assembly of Enhygromyxa salina DSM 15201.</title>
        <authorList>
            <person name="Sharma G."/>
            <person name="Subramanian S."/>
        </authorList>
    </citation>
    <scope>NUCLEOTIDE SEQUENCE [LARGE SCALE GENOMIC DNA]</scope>
    <source>
        <strain evidence="8 9">DSM 15201</strain>
    </source>
</reference>
<dbReference type="PROSITE" id="PS00107">
    <property type="entry name" value="PROTEIN_KINASE_ATP"/>
    <property type="match status" value="1"/>
</dbReference>
<protein>
    <submittedName>
        <fullName evidence="8">High-affnity carbon uptake protein Hat/HatR</fullName>
    </submittedName>
</protein>
<dbReference type="AlphaFoldDB" id="A0A0C2CZT1"/>
<evidence type="ECO:0000256" key="6">
    <source>
        <dbReference type="SAM" id="MobiDB-lite"/>
    </source>
</evidence>
<dbReference type="PANTHER" id="PTHR43289:SF6">
    <property type="entry name" value="SERINE_THREONINE-PROTEIN KINASE NEKL-3"/>
    <property type="match status" value="1"/>
</dbReference>
<dbReference type="Pfam" id="PF00069">
    <property type="entry name" value="Pkinase"/>
    <property type="match status" value="1"/>
</dbReference>
<feature type="region of interest" description="Disordered" evidence="6">
    <location>
        <begin position="1"/>
        <end position="20"/>
    </location>
</feature>
<evidence type="ECO:0000313" key="9">
    <source>
        <dbReference type="Proteomes" id="UP000031599"/>
    </source>
</evidence>
<feature type="domain" description="Protein kinase" evidence="7">
    <location>
        <begin position="48"/>
        <end position="315"/>
    </location>
</feature>
<feature type="binding site" evidence="5">
    <location>
        <position position="77"/>
    </location>
    <ligand>
        <name>ATP</name>
        <dbReference type="ChEBI" id="CHEBI:30616"/>
    </ligand>
</feature>
<evidence type="ECO:0000256" key="3">
    <source>
        <dbReference type="ARBA" id="ARBA00022777"/>
    </source>
</evidence>
<dbReference type="Gene3D" id="1.25.40.10">
    <property type="entry name" value="Tetratricopeptide repeat domain"/>
    <property type="match status" value="2"/>
</dbReference>
<dbReference type="Gene3D" id="3.30.200.20">
    <property type="entry name" value="Phosphorylase Kinase, domain 1"/>
    <property type="match status" value="1"/>
</dbReference>
<dbReference type="GO" id="GO:0005524">
    <property type="term" value="F:ATP binding"/>
    <property type="evidence" value="ECO:0007669"/>
    <property type="project" value="UniProtKB-UniRule"/>
</dbReference>
<dbReference type="InterPro" id="IPR017441">
    <property type="entry name" value="Protein_kinase_ATP_BS"/>
</dbReference>
<dbReference type="PROSITE" id="PS50011">
    <property type="entry name" value="PROTEIN_KINASE_DOM"/>
    <property type="match status" value="1"/>
</dbReference>
<keyword evidence="1" id="KW-0808">Transferase</keyword>
<name>A0A0C2CZT1_9BACT</name>
<dbReference type="SUPFAM" id="SSF56112">
    <property type="entry name" value="Protein kinase-like (PK-like)"/>
    <property type="match status" value="1"/>
</dbReference>
<evidence type="ECO:0000313" key="8">
    <source>
        <dbReference type="EMBL" id="KIG15120.1"/>
    </source>
</evidence>
<accession>A0A0C2CZT1</accession>
<gene>
    <name evidence="8" type="ORF">DB30_06028</name>
</gene>
<dbReference type="EMBL" id="JMCC02000060">
    <property type="protein sequence ID" value="KIG15120.1"/>
    <property type="molecule type" value="Genomic_DNA"/>
</dbReference>
<evidence type="ECO:0000256" key="4">
    <source>
        <dbReference type="ARBA" id="ARBA00022840"/>
    </source>
</evidence>
<dbReference type="Pfam" id="PF13424">
    <property type="entry name" value="TPR_12"/>
    <property type="match status" value="1"/>
</dbReference>